<protein>
    <recommendedName>
        <fullName evidence="3">PRL2-23</fullName>
    </recommendedName>
</protein>
<dbReference type="EMBL" id="BNEK01000007">
    <property type="protein sequence ID" value="GHJ34301.1"/>
    <property type="molecule type" value="Genomic_DNA"/>
</dbReference>
<name>A0ABQ3UFB6_STRHY</name>
<reference evidence="1" key="1">
    <citation type="submission" date="2024-05" db="EMBL/GenBank/DDBJ databases">
        <title>Whole genome shotgun sequence of Streptomyces hygroscopicus NBRC 113678.</title>
        <authorList>
            <person name="Komaki H."/>
            <person name="Tamura T."/>
        </authorList>
    </citation>
    <scope>NUCLEOTIDE SEQUENCE</scope>
    <source>
        <strain evidence="1">N11-34</strain>
    </source>
</reference>
<gene>
    <name evidence="1" type="ORF">TPA0910_87340</name>
</gene>
<dbReference type="Proteomes" id="UP001054854">
    <property type="component" value="Unassembled WGS sequence"/>
</dbReference>
<evidence type="ECO:0000313" key="1">
    <source>
        <dbReference type="EMBL" id="GHJ34301.1"/>
    </source>
</evidence>
<accession>A0ABQ3UFB6</accession>
<organism evidence="1 2">
    <name type="scientific">Streptomyces hygroscopicus</name>
    <dbReference type="NCBI Taxonomy" id="1912"/>
    <lineage>
        <taxon>Bacteria</taxon>
        <taxon>Bacillati</taxon>
        <taxon>Actinomycetota</taxon>
        <taxon>Actinomycetes</taxon>
        <taxon>Kitasatosporales</taxon>
        <taxon>Streptomycetaceae</taxon>
        <taxon>Streptomyces</taxon>
        <taxon>Streptomyces violaceusniger group</taxon>
    </lineage>
</organism>
<proteinExistence type="predicted"/>
<sequence>MVITLITAAIAVAGTLLGSIVSGRFQERAAERAVRVSHDQELRRERLTAIRDLPGAITAHRIAMWDRGEAALNNAPAERVQELRDRSHATRRAVNDPLTALRVLIDDEQVRAAADRMVTLTYAMRDACPAVGSVAPEERDAARAALTAARAAAVVAHDEFVDVAGRYLRTT</sequence>
<evidence type="ECO:0000313" key="2">
    <source>
        <dbReference type="Proteomes" id="UP001054854"/>
    </source>
</evidence>
<evidence type="ECO:0008006" key="3">
    <source>
        <dbReference type="Google" id="ProtNLM"/>
    </source>
</evidence>
<keyword evidence="2" id="KW-1185">Reference proteome</keyword>
<comment type="caution">
    <text evidence="1">The sequence shown here is derived from an EMBL/GenBank/DDBJ whole genome shotgun (WGS) entry which is preliminary data.</text>
</comment>
<dbReference type="RefSeq" id="WP_236260118.1">
    <property type="nucleotide sequence ID" value="NZ_BNEK01000007.1"/>
</dbReference>